<evidence type="ECO:0000256" key="4">
    <source>
        <dbReference type="ARBA" id="ARBA00023136"/>
    </source>
</evidence>
<keyword evidence="5" id="KW-0175">Coiled coil</keyword>
<reference evidence="9 10" key="1">
    <citation type="submission" date="2024-11" db="EMBL/GenBank/DDBJ databases">
        <authorList>
            <person name="Heng Y.C."/>
            <person name="Lim A.C.H."/>
            <person name="Lee J.K.Y."/>
            <person name="Kittelmann S."/>
        </authorList>
    </citation>
    <scope>NUCLEOTIDE SEQUENCE [LARGE SCALE GENOMIC DNA]</scope>
    <source>
        <strain evidence="9 10">WILCCON 0269</strain>
    </source>
</reference>
<evidence type="ECO:0000256" key="2">
    <source>
        <dbReference type="ARBA" id="ARBA00022692"/>
    </source>
</evidence>
<dbReference type="InterPro" id="IPR028932">
    <property type="entry name" value="TerB-C"/>
</dbReference>
<name>A0ABW8SN14_9CLOT</name>
<protein>
    <submittedName>
        <fullName evidence="9">Tellurite resistance TerB C-terminal domain-containing protein</fullName>
    </submittedName>
</protein>
<feature type="domain" description="TM2" evidence="7">
    <location>
        <begin position="20"/>
        <end position="57"/>
    </location>
</feature>
<evidence type="ECO:0000313" key="10">
    <source>
        <dbReference type="Proteomes" id="UP001623660"/>
    </source>
</evidence>
<accession>A0ABW8SN14</accession>
<dbReference type="EMBL" id="JBJHZX010000026">
    <property type="protein sequence ID" value="MFL0197186.1"/>
    <property type="molecule type" value="Genomic_DNA"/>
</dbReference>
<evidence type="ECO:0000256" key="6">
    <source>
        <dbReference type="SAM" id="Phobius"/>
    </source>
</evidence>
<evidence type="ECO:0000256" key="1">
    <source>
        <dbReference type="ARBA" id="ARBA00004141"/>
    </source>
</evidence>
<proteinExistence type="predicted"/>
<feature type="domain" description="TerB-C" evidence="8">
    <location>
        <begin position="563"/>
        <end position="694"/>
    </location>
</feature>
<comment type="caution">
    <text evidence="9">The sequence shown here is derived from an EMBL/GenBank/DDBJ whole genome shotgun (WGS) entry which is preliminary data.</text>
</comment>
<dbReference type="Pfam" id="PF15615">
    <property type="entry name" value="TerB_C"/>
    <property type="match status" value="1"/>
</dbReference>
<feature type="coiled-coil region" evidence="5">
    <location>
        <begin position="569"/>
        <end position="623"/>
    </location>
</feature>
<feature type="transmembrane region" description="Helical" evidence="6">
    <location>
        <begin position="24"/>
        <end position="43"/>
    </location>
</feature>
<keyword evidence="3 6" id="KW-1133">Transmembrane helix</keyword>
<keyword evidence="10" id="KW-1185">Reference proteome</keyword>
<dbReference type="Proteomes" id="UP001623660">
    <property type="component" value="Unassembled WGS sequence"/>
</dbReference>
<dbReference type="RefSeq" id="WP_406793290.1">
    <property type="nucleotide sequence ID" value="NZ_JBJHZX010000026.1"/>
</dbReference>
<feature type="transmembrane region" description="Helical" evidence="6">
    <location>
        <begin position="64"/>
        <end position="84"/>
    </location>
</feature>
<evidence type="ECO:0000256" key="5">
    <source>
        <dbReference type="SAM" id="Coils"/>
    </source>
</evidence>
<keyword evidence="4 6" id="KW-0472">Membrane</keyword>
<evidence type="ECO:0000256" key="3">
    <source>
        <dbReference type="ARBA" id="ARBA00022989"/>
    </source>
</evidence>
<evidence type="ECO:0000313" key="9">
    <source>
        <dbReference type="EMBL" id="MFL0197186.1"/>
    </source>
</evidence>
<sequence length="702" mass="82189">MKSNKKTSYFISAVEFKEINKNPFIAGILSIVLGMFGVHRFYLKRKLTGFIFCTLSICSLEFGRAYLAVILMFISIIEGMVYMARGVILLKEKYANNKTEKNKYIGELKSEVNEEKNDVYIKEKIIETSKKEEMGELKIIEVSNVQPSKIPKENEFDSDFKTNWIKRLDLPYERNIMKVSQVKEETINLYKNLCNFIDRELKNNKNSLDRESRRIEVEDGRYNNILYTIYCISEGHVTKAYSGNYNYYNPEFSYTILEDHLGKNLKDKVFNEAEKLAECVSSPIGETTKYFNLTKTGLPIEWWDTDGRFRINREFNGKELNILGATPRRGTKVWEIYEVKKQIIVLYLDIWKVILNGLKEKPKWEKKIKTTLKGIIDGKYICFEDYEDGGVLASLIKISENAIREVMPNTQILNISKEKDNIKGYLPSELVKDINDRIIEYKENVTEEEIKEILTGMIENDPDDWKLKVEKVLMAENNKRTDILIDYREDENFINMAKKIIKDTEDENLLLICLYGIGREENLSQRNARLLKNIIHPANISVYKNILQSGEVLSLDLSNRLMELKNPIRKKIELDMDKVEESKEELNETVEILKEYIGDEEDNEELEEEDFKEKNLKEEYNDKLEFKYEDFLKLILNMGSIGVEKGKKIAMDNGTFLNAFISDVNRELYEHIQDQAIVIEDDFIKIDDFYVDTIKELMANEK</sequence>
<organism evidence="9 10">
    <name type="scientific">Candidatus Clostridium eludens</name>
    <dbReference type="NCBI Taxonomy" id="3381663"/>
    <lineage>
        <taxon>Bacteria</taxon>
        <taxon>Bacillati</taxon>
        <taxon>Bacillota</taxon>
        <taxon>Clostridia</taxon>
        <taxon>Eubacteriales</taxon>
        <taxon>Clostridiaceae</taxon>
        <taxon>Clostridium</taxon>
    </lineage>
</organism>
<dbReference type="InterPro" id="IPR007829">
    <property type="entry name" value="TM2"/>
</dbReference>
<gene>
    <name evidence="9" type="ORF">ACJDU8_16705</name>
</gene>
<dbReference type="Pfam" id="PF05154">
    <property type="entry name" value="TM2"/>
    <property type="match status" value="1"/>
</dbReference>
<evidence type="ECO:0000259" key="8">
    <source>
        <dbReference type="Pfam" id="PF15615"/>
    </source>
</evidence>
<comment type="subcellular location">
    <subcellularLocation>
        <location evidence="1">Membrane</location>
        <topology evidence="1">Multi-pass membrane protein</topology>
    </subcellularLocation>
</comment>
<evidence type="ECO:0000259" key="7">
    <source>
        <dbReference type="Pfam" id="PF05154"/>
    </source>
</evidence>
<keyword evidence="2 6" id="KW-0812">Transmembrane</keyword>